<feature type="region of interest" description="Disordered" evidence="1">
    <location>
        <begin position="30"/>
        <end position="49"/>
    </location>
</feature>
<dbReference type="AlphaFoldDB" id="A0A1I0R634"/>
<evidence type="ECO:0000256" key="2">
    <source>
        <dbReference type="SAM" id="Phobius"/>
    </source>
</evidence>
<dbReference type="EMBL" id="FOJI01000012">
    <property type="protein sequence ID" value="SEW36025.1"/>
    <property type="molecule type" value="Genomic_DNA"/>
</dbReference>
<dbReference type="Proteomes" id="UP000199701">
    <property type="component" value="Unassembled WGS sequence"/>
</dbReference>
<feature type="compositionally biased region" description="Polar residues" evidence="1">
    <location>
        <begin position="31"/>
        <end position="49"/>
    </location>
</feature>
<proteinExistence type="predicted"/>
<evidence type="ECO:0000313" key="4">
    <source>
        <dbReference type="Proteomes" id="UP000199701"/>
    </source>
</evidence>
<name>A0A1I0R634_9FIRM</name>
<accession>A0A1I0R634</accession>
<reference evidence="3 4" key="1">
    <citation type="submission" date="2016-10" db="EMBL/GenBank/DDBJ databases">
        <authorList>
            <person name="de Groot N.N."/>
        </authorList>
    </citation>
    <scope>NUCLEOTIDE SEQUENCE [LARGE SCALE GENOMIC DNA]</scope>
    <source>
        <strain evidence="3 4">DSM 9179</strain>
    </source>
</reference>
<organism evidence="3 4">
    <name type="scientific">[Clostridium] fimetarium</name>
    <dbReference type="NCBI Taxonomy" id="99656"/>
    <lineage>
        <taxon>Bacteria</taxon>
        <taxon>Bacillati</taxon>
        <taxon>Bacillota</taxon>
        <taxon>Clostridia</taxon>
        <taxon>Lachnospirales</taxon>
        <taxon>Lachnospiraceae</taxon>
    </lineage>
</organism>
<sequence>MKKLPIVEVVMGAVLIISIIGFYALKKDNTDNNAQKSTTVSAENNSESE</sequence>
<evidence type="ECO:0000256" key="1">
    <source>
        <dbReference type="SAM" id="MobiDB-lite"/>
    </source>
</evidence>
<keyword evidence="2" id="KW-1133">Transmembrane helix</keyword>
<protein>
    <submittedName>
        <fullName evidence="3">Uncharacterized protein</fullName>
    </submittedName>
</protein>
<keyword evidence="4" id="KW-1185">Reference proteome</keyword>
<keyword evidence="2" id="KW-0472">Membrane</keyword>
<feature type="transmembrane region" description="Helical" evidence="2">
    <location>
        <begin position="6"/>
        <end position="25"/>
    </location>
</feature>
<dbReference type="RefSeq" id="WP_170841425.1">
    <property type="nucleotide sequence ID" value="NZ_FOJI01000012.1"/>
</dbReference>
<evidence type="ECO:0000313" key="3">
    <source>
        <dbReference type="EMBL" id="SEW36025.1"/>
    </source>
</evidence>
<dbReference type="STRING" id="99656.SAMN05421659_11246"/>
<gene>
    <name evidence="3" type="ORF">SAMN05421659_11246</name>
</gene>
<keyword evidence="2" id="KW-0812">Transmembrane</keyword>